<dbReference type="EMBL" id="CAKASE010000078">
    <property type="protein sequence ID" value="CAG9578946.1"/>
    <property type="molecule type" value="Genomic_DNA"/>
</dbReference>
<gene>
    <name evidence="2" type="ORF">DCHRY22_LOCUS12957</name>
</gene>
<reference evidence="2" key="1">
    <citation type="submission" date="2021-09" db="EMBL/GenBank/DDBJ databases">
        <authorList>
            <person name="Martin H S."/>
        </authorList>
    </citation>
    <scope>NUCLEOTIDE SEQUENCE</scope>
</reference>
<feature type="region of interest" description="Disordered" evidence="1">
    <location>
        <begin position="1"/>
        <end position="71"/>
    </location>
</feature>
<dbReference type="Proteomes" id="UP000789524">
    <property type="component" value="Unassembled WGS sequence"/>
</dbReference>
<feature type="compositionally biased region" description="Low complexity" evidence="1">
    <location>
        <begin position="9"/>
        <end position="20"/>
    </location>
</feature>
<evidence type="ECO:0000313" key="3">
    <source>
        <dbReference type="Proteomes" id="UP000789524"/>
    </source>
</evidence>
<name>A0A8J2W4S1_9NEOP</name>
<evidence type="ECO:0000256" key="1">
    <source>
        <dbReference type="SAM" id="MobiDB-lite"/>
    </source>
</evidence>
<comment type="caution">
    <text evidence="2">The sequence shown here is derived from an EMBL/GenBank/DDBJ whole genome shotgun (WGS) entry which is preliminary data.</text>
</comment>
<organism evidence="2 3">
    <name type="scientific">Danaus chrysippus</name>
    <name type="common">African queen</name>
    <dbReference type="NCBI Taxonomy" id="151541"/>
    <lineage>
        <taxon>Eukaryota</taxon>
        <taxon>Metazoa</taxon>
        <taxon>Ecdysozoa</taxon>
        <taxon>Arthropoda</taxon>
        <taxon>Hexapoda</taxon>
        <taxon>Insecta</taxon>
        <taxon>Pterygota</taxon>
        <taxon>Neoptera</taxon>
        <taxon>Endopterygota</taxon>
        <taxon>Lepidoptera</taxon>
        <taxon>Glossata</taxon>
        <taxon>Ditrysia</taxon>
        <taxon>Papilionoidea</taxon>
        <taxon>Nymphalidae</taxon>
        <taxon>Danainae</taxon>
        <taxon>Danaini</taxon>
        <taxon>Danaina</taxon>
        <taxon>Danaus</taxon>
        <taxon>Anosia</taxon>
    </lineage>
</organism>
<evidence type="ECO:0000313" key="2">
    <source>
        <dbReference type="EMBL" id="CAG9578946.1"/>
    </source>
</evidence>
<accession>A0A8J2W4S1</accession>
<sequence>MQCSGSVFASTATASPSARRPGYRLPRESENSLGTFSPPGSSRALRPASRCTPATPRSPARSAPHAGGWRGGAATRCALEISLSFTRGY</sequence>
<keyword evidence="3" id="KW-1185">Reference proteome</keyword>
<proteinExistence type="predicted"/>
<dbReference type="AlphaFoldDB" id="A0A8J2W4S1"/>
<feature type="compositionally biased region" description="Low complexity" evidence="1">
    <location>
        <begin position="52"/>
        <end position="66"/>
    </location>
</feature>
<protein>
    <submittedName>
        <fullName evidence="2">(African queen) hypothetical protein</fullName>
    </submittedName>
</protein>
<dbReference type="OrthoDB" id="10554901at2759"/>
<feature type="compositionally biased region" description="Polar residues" evidence="1">
    <location>
        <begin position="31"/>
        <end position="40"/>
    </location>
</feature>